<evidence type="ECO:0000313" key="1">
    <source>
        <dbReference type="EMBL" id="MBE1485251.1"/>
    </source>
</evidence>
<gene>
    <name evidence="1" type="ORF">H4W31_000889</name>
</gene>
<accession>A0A927R4S3</accession>
<dbReference type="SUPFAM" id="SSF49464">
    <property type="entry name" value="Carboxypeptidase regulatory domain-like"/>
    <property type="match status" value="1"/>
</dbReference>
<dbReference type="Proteomes" id="UP000649753">
    <property type="component" value="Unassembled WGS sequence"/>
</dbReference>
<dbReference type="AlphaFoldDB" id="A0A927R4S3"/>
<comment type="caution">
    <text evidence="1">The sequence shown here is derived from an EMBL/GenBank/DDBJ whole genome shotgun (WGS) entry which is preliminary data.</text>
</comment>
<evidence type="ECO:0000313" key="2">
    <source>
        <dbReference type="Proteomes" id="UP000649753"/>
    </source>
</evidence>
<dbReference type="Pfam" id="PF13620">
    <property type="entry name" value="CarboxypepD_reg"/>
    <property type="match status" value="1"/>
</dbReference>
<keyword evidence="2" id="KW-1185">Reference proteome</keyword>
<sequence>MRLLRVTGVAGAAGVTGAIVAVLAVAAAGPAVAVPVGSVPLTGYTGVVSDESGQPVAGACLTLLRTETESQGEFCADARGRYAISGVPTDLGYRVRVTAPGYRTHWWPDTPDHLNAEAVWVPGTTLVQRNVTVGRGAGTVRGRIVDDSGAPAEATVSIWAADRDWRVLAYTTPGGDGRYEIRNLPPGQYQAALFNDVYGTQWLPGRQDRTAASAYPLVDGQTLVLDERWLPLGTVEVRVTDAATGLPVPRPCARIDTPLRTLDTCGAAGLVRLGQVPPGHWTVAVDAVPSHFAPEQPVPVDVVRGAVTPLAVELVAGAGVTTTVRDALTGGPADRICVRLVAPKWGGQSVGQGGYCSDETGRLAIGPLTTSTTAQLYAYQAVDPYDPPARRYGAQWVTANGGSGDQRAALRVTIRPGTTVAIAPIRMDPPGAVSGTVSDATTGAPVPGVCAHPYAFRPDRGPGHGRHCSAADGRYTIDDLGPYRWPVQFVPPLGSRYAWQWSGDVADRFSASLTSVPVGGAATVPARLVAGGTLAGTVTRDGGPAGSGYVWTYHRRTGDVAGAGPAYLRPGGGFALPGHRTQQVYVEYRDPTTTCWYGTVPPVATAVGVTAGATTTVAMDLADTCAPRPTG</sequence>
<proteinExistence type="predicted"/>
<dbReference type="SUPFAM" id="SSF117074">
    <property type="entry name" value="Hypothetical protein PA1324"/>
    <property type="match status" value="1"/>
</dbReference>
<dbReference type="Gene3D" id="2.60.40.1120">
    <property type="entry name" value="Carboxypeptidase-like, regulatory domain"/>
    <property type="match status" value="2"/>
</dbReference>
<protein>
    <submittedName>
        <fullName evidence="1">Uncharacterized protein</fullName>
    </submittedName>
</protein>
<dbReference type="InterPro" id="IPR008969">
    <property type="entry name" value="CarboxyPept-like_regulatory"/>
</dbReference>
<dbReference type="RefSeq" id="WP_192765477.1">
    <property type="nucleotide sequence ID" value="NZ_JADBEB010000001.1"/>
</dbReference>
<reference evidence="1" key="1">
    <citation type="submission" date="2020-10" db="EMBL/GenBank/DDBJ databases">
        <title>Sequencing the genomes of 1000 actinobacteria strains.</title>
        <authorList>
            <person name="Klenk H.-P."/>
        </authorList>
    </citation>
    <scope>NUCLEOTIDE SEQUENCE</scope>
    <source>
        <strain evidence="1">DSM 46832</strain>
    </source>
</reference>
<name>A0A927R4S3_9ACTN</name>
<dbReference type="EMBL" id="JADBEB010000001">
    <property type="protein sequence ID" value="MBE1485251.1"/>
    <property type="molecule type" value="Genomic_DNA"/>
</dbReference>
<organism evidence="1 2">
    <name type="scientific">Plantactinospora soyae</name>
    <dbReference type="NCBI Taxonomy" id="1544732"/>
    <lineage>
        <taxon>Bacteria</taxon>
        <taxon>Bacillati</taxon>
        <taxon>Actinomycetota</taxon>
        <taxon>Actinomycetes</taxon>
        <taxon>Micromonosporales</taxon>
        <taxon>Micromonosporaceae</taxon>
        <taxon>Plantactinospora</taxon>
    </lineage>
</organism>